<accession>A0A381WLL6</accession>
<feature type="transmembrane region" description="Helical" evidence="7">
    <location>
        <begin position="101"/>
        <end position="123"/>
    </location>
</feature>
<evidence type="ECO:0000256" key="1">
    <source>
        <dbReference type="ARBA" id="ARBA00004651"/>
    </source>
</evidence>
<dbReference type="AlphaFoldDB" id="A0A381WLL6"/>
<evidence type="ECO:0000313" key="9">
    <source>
        <dbReference type="EMBL" id="SVA52867.1"/>
    </source>
</evidence>
<dbReference type="CDD" id="cd06261">
    <property type="entry name" value="TM_PBP2"/>
    <property type="match status" value="1"/>
</dbReference>
<dbReference type="EMBL" id="UINC01012055">
    <property type="protein sequence ID" value="SVA52867.1"/>
    <property type="molecule type" value="Genomic_DNA"/>
</dbReference>
<feature type="transmembrane region" description="Helical" evidence="7">
    <location>
        <begin position="169"/>
        <end position="190"/>
    </location>
</feature>
<comment type="subcellular location">
    <subcellularLocation>
        <location evidence="1">Cell membrane</location>
        <topology evidence="1">Multi-pass membrane protein</topology>
    </subcellularLocation>
</comment>
<dbReference type="PANTHER" id="PTHR30151">
    <property type="entry name" value="ALKANE SULFONATE ABC TRANSPORTER-RELATED, MEMBRANE SUBUNIT"/>
    <property type="match status" value="1"/>
</dbReference>
<feature type="transmembrane region" description="Helical" evidence="7">
    <location>
        <begin position="224"/>
        <end position="244"/>
    </location>
</feature>
<feature type="domain" description="ABC transmembrane type-1" evidence="8">
    <location>
        <begin position="62"/>
        <end position="243"/>
    </location>
</feature>
<name>A0A381WLL6_9ZZZZ</name>
<protein>
    <recommendedName>
        <fullName evidence="8">ABC transmembrane type-1 domain-containing protein</fullName>
    </recommendedName>
</protein>
<dbReference type="PANTHER" id="PTHR30151:SF0">
    <property type="entry name" value="ABC TRANSPORTER PERMEASE PROTEIN MJ0413-RELATED"/>
    <property type="match status" value="1"/>
</dbReference>
<feature type="transmembrane region" description="Helical" evidence="7">
    <location>
        <begin position="58"/>
        <end position="89"/>
    </location>
</feature>
<feature type="transmembrane region" description="Helical" evidence="7">
    <location>
        <begin position="129"/>
        <end position="148"/>
    </location>
</feature>
<organism evidence="9">
    <name type="scientific">marine metagenome</name>
    <dbReference type="NCBI Taxonomy" id="408172"/>
    <lineage>
        <taxon>unclassified sequences</taxon>
        <taxon>metagenomes</taxon>
        <taxon>ecological metagenomes</taxon>
    </lineage>
</organism>
<reference evidence="9" key="1">
    <citation type="submission" date="2018-05" db="EMBL/GenBank/DDBJ databases">
        <authorList>
            <person name="Lanie J.A."/>
            <person name="Ng W.-L."/>
            <person name="Kazmierczak K.M."/>
            <person name="Andrzejewski T.M."/>
            <person name="Davidsen T.M."/>
            <person name="Wayne K.J."/>
            <person name="Tettelin H."/>
            <person name="Glass J.I."/>
            <person name="Rusch D."/>
            <person name="Podicherti R."/>
            <person name="Tsui H.-C.T."/>
            <person name="Winkler M.E."/>
        </authorList>
    </citation>
    <scope>NUCLEOTIDE SEQUENCE</scope>
</reference>
<gene>
    <name evidence="9" type="ORF">METZ01_LOCUS105721</name>
</gene>
<evidence type="ECO:0000256" key="4">
    <source>
        <dbReference type="ARBA" id="ARBA00022692"/>
    </source>
</evidence>
<dbReference type="Gene3D" id="1.10.3720.10">
    <property type="entry name" value="MetI-like"/>
    <property type="match status" value="1"/>
</dbReference>
<keyword evidence="6 7" id="KW-0472">Membrane</keyword>
<evidence type="ECO:0000259" key="8">
    <source>
        <dbReference type="PROSITE" id="PS50928"/>
    </source>
</evidence>
<dbReference type="GO" id="GO:0005886">
    <property type="term" value="C:plasma membrane"/>
    <property type="evidence" value="ECO:0007669"/>
    <property type="project" value="UniProtKB-SubCell"/>
</dbReference>
<dbReference type="InterPro" id="IPR035906">
    <property type="entry name" value="MetI-like_sf"/>
</dbReference>
<dbReference type="GO" id="GO:0055085">
    <property type="term" value="P:transmembrane transport"/>
    <property type="evidence" value="ECO:0007669"/>
    <property type="project" value="InterPro"/>
</dbReference>
<evidence type="ECO:0000256" key="3">
    <source>
        <dbReference type="ARBA" id="ARBA00022475"/>
    </source>
</evidence>
<evidence type="ECO:0000256" key="7">
    <source>
        <dbReference type="SAM" id="Phobius"/>
    </source>
</evidence>
<evidence type="ECO:0000256" key="2">
    <source>
        <dbReference type="ARBA" id="ARBA00022448"/>
    </source>
</evidence>
<dbReference type="Pfam" id="PF00528">
    <property type="entry name" value="BPD_transp_1"/>
    <property type="match status" value="1"/>
</dbReference>
<sequence length="258" mass="29393">VENENEAARRLNRRAAHIFTFACLCLWGIYSSLVEAYVMPGPWSVAVRFTEFFSDANFIGHMFWSFFHILVAITFSFSVGFMLALLPYYIPVARKAVDRRLTPFLNSFSGIGWTLLAVLWFGINDFTVIFAISMVLIPFAIINIREGLRQLDNEILEMGESFTRSGFKNLMLIIVPSLYPYLFATLRISFGVSWKVALTAELFGGDRGLGYLLNLARQDFDTPLILVVILIIIIFVYSTELFIFNPIQNKLAEHNADL</sequence>
<feature type="non-terminal residue" evidence="9">
    <location>
        <position position="1"/>
    </location>
</feature>
<evidence type="ECO:0000256" key="6">
    <source>
        <dbReference type="ARBA" id="ARBA00023136"/>
    </source>
</evidence>
<dbReference type="SUPFAM" id="SSF161098">
    <property type="entry name" value="MetI-like"/>
    <property type="match status" value="1"/>
</dbReference>
<proteinExistence type="predicted"/>
<feature type="transmembrane region" description="Helical" evidence="7">
    <location>
        <begin position="18"/>
        <end position="38"/>
    </location>
</feature>
<keyword evidence="4 7" id="KW-0812">Transmembrane</keyword>
<dbReference type="PROSITE" id="PS50928">
    <property type="entry name" value="ABC_TM1"/>
    <property type="match status" value="1"/>
</dbReference>
<keyword evidence="3" id="KW-1003">Cell membrane</keyword>
<keyword evidence="5 7" id="KW-1133">Transmembrane helix</keyword>
<keyword evidence="2" id="KW-0813">Transport</keyword>
<dbReference type="InterPro" id="IPR000515">
    <property type="entry name" value="MetI-like"/>
</dbReference>
<evidence type="ECO:0000256" key="5">
    <source>
        <dbReference type="ARBA" id="ARBA00022989"/>
    </source>
</evidence>